<sequence>MEVLSNTSEVLEFSANKIYLKDRTYLPCDRSGSMTWLPMDDDTFTLLFNYQISAKGLKYKSRLTVNAKLGNVDDDALQVSAIIKGFQNETIERLKQELPSVDFTLPHDVFYQGEHCMAQIKRNLEDVLALTPNKDLTEEERQARQMINDIHAKVSSNFKTNVVVTKVLSR</sequence>
<evidence type="ECO:0000313" key="1">
    <source>
        <dbReference type="EMBL" id="MBE9660271.1"/>
    </source>
</evidence>
<dbReference type="AlphaFoldDB" id="A0A929KYZ9"/>
<reference evidence="1" key="1">
    <citation type="submission" date="2020-10" db="EMBL/GenBank/DDBJ databases">
        <title>Mucilaginibacter mali sp. nov., isolated from rhizosphere soil of apple orchard.</title>
        <authorList>
            <person name="Lee J.-S."/>
            <person name="Kim H.S."/>
            <person name="Kim J.-S."/>
        </authorList>
    </citation>
    <scope>NUCLEOTIDE SEQUENCE</scope>
    <source>
        <strain evidence="1">KCTC 22746</strain>
    </source>
</reference>
<accession>A0A929KYZ9</accession>
<comment type="caution">
    <text evidence="1">The sequence shown here is derived from an EMBL/GenBank/DDBJ whole genome shotgun (WGS) entry which is preliminary data.</text>
</comment>
<dbReference type="EMBL" id="JADFFL010000001">
    <property type="protein sequence ID" value="MBE9660271.1"/>
    <property type="molecule type" value="Genomic_DNA"/>
</dbReference>
<keyword evidence="2" id="KW-1185">Reference proteome</keyword>
<proteinExistence type="predicted"/>
<dbReference type="RefSeq" id="WP_194109479.1">
    <property type="nucleotide sequence ID" value="NZ_JADFFL010000001.1"/>
</dbReference>
<name>A0A929KYZ9_9SPHI</name>
<gene>
    <name evidence="1" type="ORF">IRJ16_00095</name>
</gene>
<dbReference type="Proteomes" id="UP000622475">
    <property type="component" value="Unassembled WGS sequence"/>
</dbReference>
<evidence type="ECO:0000313" key="2">
    <source>
        <dbReference type="Proteomes" id="UP000622475"/>
    </source>
</evidence>
<protein>
    <submittedName>
        <fullName evidence="1">Uncharacterized protein</fullName>
    </submittedName>
</protein>
<organism evidence="1 2">
    <name type="scientific">Mucilaginibacter myungsuensis</name>
    <dbReference type="NCBI Taxonomy" id="649104"/>
    <lineage>
        <taxon>Bacteria</taxon>
        <taxon>Pseudomonadati</taxon>
        <taxon>Bacteroidota</taxon>
        <taxon>Sphingobacteriia</taxon>
        <taxon>Sphingobacteriales</taxon>
        <taxon>Sphingobacteriaceae</taxon>
        <taxon>Mucilaginibacter</taxon>
    </lineage>
</organism>